<name>A0A0E3BHY4_9BURK</name>
<evidence type="ECO:0000313" key="1">
    <source>
        <dbReference type="EMBL" id="KGG89391.1"/>
    </source>
</evidence>
<gene>
    <name evidence="1" type="ORF">P245_17125</name>
</gene>
<dbReference type="AlphaFoldDB" id="A0A0E3BHY4"/>
<sequence length="65" mass="7276">MLPGHSKLESTPRCLNIKVDDAREISEQTETCRPQSLQCDVGANLHSRPEAVLEGTPSVDWFRLI</sequence>
<evidence type="ECO:0000313" key="2">
    <source>
        <dbReference type="Proteomes" id="UP000029567"/>
    </source>
</evidence>
<dbReference type="Proteomes" id="UP000029567">
    <property type="component" value="Unassembled WGS sequence"/>
</dbReference>
<protein>
    <submittedName>
        <fullName evidence="1">Uncharacterized protein</fullName>
    </submittedName>
</protein>
<comment type="caution">
    <text evidence="1">The sequence shown here is derived from an EMBL/GenBank/DDBJ whole genome shotgun (WGS) entry which is preliminary data.</text>
</comment>
<proteinExistence type="predicted"/>
<accession>A0A0E3BHY4</accession>
<organism evidence="1 2">
    <name type="scientific">Comamonas thiooxydans</name>
    <dbReference type="NCBI Taxonomy" id="363952"/>
    <lineage>
        <taxon>Bacteria</taxon>
        <taxon>Pseudomonadati</taxon>
        <taxon>Pseudomonadota</taxon>
        <taxon>Betaproteobacteria</taxon>
        <taxon>Burkholderiales</taxon>
        <taxon>Comamonadaceae</taxon>
        <taxon>Comamonas</taxon>
    </lineage>
</organism>
<dbReference type="EMBL" id="AWTN01000099">
    <property type="protein sequence ID" value="KGG89391.1"/>
    <property type="molecule type" value="Genomic_DNA"/>
</dbReference>
<reference evidence="1 2" key="1">
    <citation type="submission" date="2013-09" db="EMBL/GenBank/DDBJ databases">
        <title>High correlation between genotypes and phenotypes of environmental bacteria Comamonas testosteroni strains.</title>
        <authorList>
            <person name="Liu L."/>
            <person name="Zhu W."/>
            <person name="Xia X."/>
            <person name="Xu B."/>
            <person name="Luo M."/>
            <person name="Wang G."/>
        </authorList>
    </citation>
    <scope>NUCLEOTIDE SEQUENCE [LARGE SCALE GENOMIC DNA]</scope>
    <source>
        <strain evidence="1 2">JL14</strain>
    </source>
</reference>